<dbReference type="GO" id="GO:0005634">
    <property type="term" value="C:nucleus"/>
    <property type="evidence" value="ECO:0007669"/>
    <property type="project" value="UniProtKB-SubCell"/>
</dbReference>
<dbReference type="PANTHER" id="PTHR22884">
    <property type="entry name" value="SET DOMAIN PROTEINS"/>
    <property type="match status" value="1"/>
</dbReference>
<dbReference type="Gene3D" id="2.20.70.10">
    <property type="match status" value="1"/>
</dbReference>
<keyword evidence="10" id="KW-0949">S-adenosyl-L-methionine</keyword>
<name>A0A0N1HFY0_9EURO</name>
<accession>A0A0N1HFY0</accession>
<feature type="domain" description="AWS" evidence="19">
    <location>
        <begin position="148"/>
        <end position="203"/>
    </location>
</feature>
<dbReference type="Pfam" id="PF17907">
    <property type="entry name" value="AWS"/>
    <property type="match status" value="1"/>
</dbReference>
<feature type="region of interest" description="Disordered" evidence="16">
    <location>
        <begin position="510"/>
        <end position="583"/>
    </location>
</feature>
<feature type="compositionally biased region" description="Basic and acidic residues" evidence="16">
    <location>
        <begin position="741"/>
        <end position="754"/>
    </location>
</feature>
<feature type="compositionally biased region" description="Pro residues" evidence="16">
    <location>
        <begin position="828"/>
        <end position="840"/>
    </location>
</feature>
<feature type="compositionally biased region" description="Basic and acidic residues" evidence="16">
    <location>
        <begin position="633"/>
        <end position="660"/>
    </location>
</feature>
<dbReference type="GO" id="GO:0005694">
    <property type="term" value="C:chromosome"/>
    <property type="evidence" value="ECO:0007669"/>
    <property type="project" value="UniProtKB-SubCell"/>
</dbReference>
<dbReference type="GO" id="GO:0006355">
    <property type="term" value="P:regulation of DNA-templated transcription"/>
    <property type="evidence" value="ECO:0007669"/>
    <property type="project" value="InterPro"/>
</dbReference>
<dbReference type="InterPro" id="IPR013257">
    <property type="entry name" value="SRI"/>
</dbReference>
<protein>
    <recommendedName>
        <fullName evidence="5">Histone-lysine N-methyltransferase, H3 lysine-36 specific</fullName>
        <ecNumber evidence="4">2.1.1.359</ecNumber>
    </recommendedName>
    <alternativeName>
        <fullName evidence="14">SET domain-containing protein 2</fullName>
    </alternativeName>
</protein>
<dbReference type="FunFam" id="1.10.1740.100:FF:000002">
    <property type="entry name" value="Histone-lysine N-methyltransferase"/>
    <property type="match status" value="1"/>
</dbReference>
<evidence type="ECO:0000256" key="10">
    <source>
        <dbReference type="ARBA" id="ARBA00022691"/>
    </source>
</evidence>
<dbReference type="RefSeq" id="XP_018004839.1">
    <property type="nucleotide sequence ID" value="XM_018142828.1"/>
</dbReference>
<dbReference type="InterPro" id="IPR025788">
    <property type="entry name" value="Set2_fungi"/>
</dbReference>
<feature type="compositionally biased region" description="Low complexity" evidence="16">
    <location>
        <begin position="61"/>
        <end position="71"/>
    </location>
</feature>
<keyword evidence="8 20" id="KW-0489">Methyltransferase</keyword>
<keyword evidence="21" id="KW-1185">Reference proteome</keyword>
<evidence type="ECO:0000256" key="12">
    <source>
        <dbReference type="ARBA" id="ARBA00023163"/>
    </source>
</evidence>
<evidence type="ECO:0000259" key="18">
    <source>
        <dbReference type="PROSITE" id="PS50280"/>
    </source>
</evidence>
<evidence type="ECO:0000256" key="16">
    <source>
        <dbReference type="SAM" id="MobiDB-lite"/>
    </source>
</evidence>
<keyword evidence="9 20" id="KW-0808">Transferase</keyword>
<reference evidence="20 21" key="1">
    <citation type="submission" date="2015-06" db="EMBL/GenBank/DDBJ databases">
        <title>Draft genome of the ant-associated black yeast Phialophora attae CBS 131958.</title>
        <authorList>
            <person name="Moreno L.F."/>
            <person name="Stielow B.J."/>
            <person name="de Hoog S."/>
            <person name="Vicente V.A."/>
            <person name="Weiss V.A."/>
            <person name="de Vries M."/>
            <person name="Cruz L.M."/>
            <person name="Souza E.M."/>
        </authorList>
    </citation>
    <scope>NUCLEOTIDE SEQUENCE [LARGE SCALE GENOMIC DNA]</scope>
    <source>
        <strain evidence="20 21">CBS 131958</strain>
    </source>
</reference>
<dbReference type="InterPro" id="IPR036020">
    <property type="entry name" value="WW_dom_sf"/>
</dbReference>
<dbReference type="Proteomes" id="UP000038010">
    <property type="component" value="Unassembled WGS sequence"/>
</dbReference>
<dbReference type="Pfam" id="PF08236">
    <property type="entry name" value="SRI"/>
    <property type="match status" value="1"/>
</dbReference>
<feature type="compositionally biased region" description="Pro residues" evidence="16">
    <location>
        <begin position="571"/>
        <end position="580"/>
    </location>
</feature>
<dbReference type="PROSITE" id="PS50280">
    <property type="entry name" value="SET"/>
    <property type="match status" value="1"/>
</dbReference>
<dbReference type="Pfam" id="PF00856">
    <property type="entry name" value="SET"/>
    <property type="match status" value="1"/>
</dbReference>
<dbReference type="PROSITE" id="PS50020">
    <property type="entry name" value="WW_DOMAIN_2"/>
    <property type="match status" value="1"/>
</dbReference>
<dbReference type="SMART" id="SM00317">
    <property type="entry name" value="SET"/>
    <property type="match status" value="1"/>
</dbReference>
<dbReference type="OrthoDB" id="422362at2759"/>
<comment type="subcellular location">
    <subcellularLocation>
        <location evidence="3">Chromosome</location>
    </subcellularLocation>
    <subcellularLocation>
        <location evidence="2">Nucleus</location>
    </subcellularLocation>
</comment>
<evidence type="ECO:0000259" key="17">
    <source>
        <dbReference type="PROSITE" id="PS50020"/>
    </source>
</evidence>
<dbReference type="InterPro" id="IPR001202">
    <property type="entry name" value="WW_dom"/>
</dbReference>
<feature type="region of interest" description="Disordered" evidence="16">
    <location>
        <begin position="741"/>
        <end position="863"/>
    </location>
</feature>
<evidence type="ECO:0000256" key="14">
    <source>
        <dbReference type="ARBA" id="ARBA00030091"/>
    </source>
</evidence>
<evidence type="ECO:0000256" key="2">
    <source>
        <dbReference type="ARBA" id="ARBA00004123"/>
    </source>
</evidence>
<dbReference type="SMART" id="SM00570">
    <property type="entry name" value="AWS"/>
    <property type="match status" value="1"/>
</dbReference>
<feature type="compositionally biased region" description="Basic residues" evidence="16">
    <location>
        <begin position="755"/>
        <end position="765"/>
    </location>
</feature>
<feature type="region of interest" description="Disordered" evidence="16">
    <location>
        <begin position="1"/>
        <end position="118"/>
    </location>
</feature>
<dbReference type="GO" id="GO:0032259">
    <property type="term" value="P:methylation"/>
    <property type="evidence" value="ECO:0007669"/>
    <property type="project" value="UniProtKB-KW"/>
</dbReference>
<evidence type="ECO:0000256" key="11">
    <source>
        <dbReference type="ARBA" id="ARBA00023015"/>
    </source>
</evidence>
<evidence type="ECO:0000256" key="3">
    <source>
        <dbReference type="ARBA" id="ARBA00004286"/>
    </source>
</evidence>
<evidence type="ECO:0000256" key="4">
    <source>
        <dbReference type="ARBA" id="ARBA00012178"/>
    </source>
</evidence>
<dbReference type="SUPFAM" id="SSF82199">
    <property type="entry name" value="SET domain"/>
    <property type="match status" value="1"/>
</dbReference>
<keyword evidence="11" id="KW-0805">Transcription regulation</keyword>
<dbReference type="InterPro" id="IPR001214">
    <property type="entry name" value="SET_dom"/>
</dbReference>
<feature type="compositionally biased region" description="Basic and acidic residues" evidence="16">
    <location>
        <begin position="790"/>
        <end position="809"/>
    </location>
</feature>
<evidence type="ECO:0000256" key="9">
    <source>
        <dbReference type="ARBA" id="ARBA00022679"/>
    </source>
</evidence>
<dbReference type="InterPro" id="IPR050777">
    <property type="entry name" value="SET2_Histone-Lys_MeTrsfase"/>
</dbReference>
<feature type="region of interest" description="Disordered" evidence="16">
    <location>
        <begin position="631"/>
        <end position="660"/>
    </location>
</feature>
<dbReference type="AlphaFoldDB" id="A0A0N1HFY0"/>
<gene>
    <name evidence="20" type="ORF">AB675_2826</name>
</gene>
<keyword evidence="6" id="KW-0158">Chromosome</keyword>
<evidence type="ECO:0000256" key="13">
    <source>
        <dbReference type="ARBA" id="ARBA00023242"/>
    </source>
</evidence>
<comment type="catalytic activity">
    <reaction evidence="15">
        <text>L-lysyl(36)-[histone H3] + 3 S-adenosyl-L-methionine = N(6),N(6),N(6)-trimethyl-L-lysyl(36)-[histone H3] + 3 S-adenosyl-L-homocysteine + 3 H(+)</text>
        <dbReference type="Rhea" id="RHEA:60324"/>
        <dbReference type="Rhea" id="RHEA-COMP:9785"/>
        <dbReference type="Rhea" id="RHEA-COMP:15536"/>
        <dbReference type="ChEBI" id="CHEBI:15378"/>
        <dbReference type="ChEBI" id="CHEBI:29969"/>
        <dbReference type="ChEBI" id="CHEBI:57856"/>
        <dbReference type="ChEBI" id="CHEBI:59789"/>
        <dbReference type="ChEBI" id="CHEBI:61961"/>
        <dbReference type="EC" id="2.1.1.359"/>
    </reaction>
</comment>
<evidence type="ECO:0000256" key="6">
    <source>
        <dbReference type="ARBA" id="ARBA00022454"/>
    </source>
</evidence>
<evidence type="ECO:0000259" key="19">
    <source>
        <dbReference type="PROSITE" id="PS51215"/>
    </source>
</evidence>
<dbReference type="Gene3D" id="2.170.270.10">
    <property type="entry name" value="SET domain"/>
    <property type="match status" value="1"/>
</dbReference>
<feature type="compositionally biased region" description="Basic residues" evidence="16">
    <location>
        <begin position="535"/>
        <end position="545"/>
    </location>
</feature>
<dbReference type="InterPro" id="IPR046341">
    <property type="entry name" value="SET_dom_sf"/>
</dbReference>
<feature type="domain" description="WW" evidence="17">
    <location>
        <begin position="577"/>
        <end position="608"/>
    </location>
</feature>
<feature type="compositionally biased region" description="Basic and acidic residues" evidence="16">
    <location>
        <begin position="712"/>
        <end position="729"/>
    </location>
</feature>
<proteinExistence type="predicted"/>
<evidence type="ECO:0000256" key="1">
    <source>
        <dbReference type="ARBA" id="ARBA00003901"/>
    </source>
</evidence>
<feature type="compositionally biased region" description="Basic and acidic residues" evidence="16">
    <location>
        <begin position="72"/>
        <end position="85"/>
    </location>
</feature>
<dbReference type="GO" id="GO:0140955">
    <property type="term" value="F:histone H3K36 trimethyltransferase activity"/>
    <property type="evidence" value="ECO:0007669"/>
    <property type="project" value="UniProtKB-EC"/>
</dbReference>
<keyword evidence="12" id="KW-0804">Transcription</keyword>
<dbReference type="PROSITE" id="PS51568">
    <property type="entry name" value="SAM_MT43_SET2_1"/>
    <property type="match status" value="1"/>
</dbReference>
<comment type="caution">
    <text evidence="20">The sequence shown here is derived from an EMBL/GenBank/DDBJ whole genome shotgun (WGS) entry which is preliminary data.</text>
</comment>
<feature type="domain" description="SET" evidence="18">
    <location>
        <begin position="205"/>
        <end position="322"/>
    </location>
</feature>
<comment type="function">
    <text evidence="1">Histone methyltransferase that trimethylates histone H3 'Lys-36' forming H3K36me3. Involved in transcription elongation as well as in transcription repression.</text>
</comment>
<dbReference type="InterPro" id="IPR006560">
    <property type="entry name" value="AWS_dom"/>
</dbReference>
<dbReference type="InterPro" id="IPR038190">
    <property type="entry name" value="SRI_sf"/>
</dbReference>
<dbReference type="PROSITE" id="PS51215">
    <property type="entry name" value="AWS"/>
    <property type="match status" value="1"/>
</dbReference>
<organism evidence="20 21">
    <name type="scientific">Cyphellophora attinorum</name>
    <dbReference type="NCBI Taxonomy" id="1664694"/>
    <lineage>
        <taxon>Eukaryota</taxon>
        <taxon>Fungi</taxon>
        <taxon>Dikarya</taxon>
        <taxon>Ascomycota</taxon>
        <taxon>Pezizomycotina</taxon>
        <taxon>Eurotiomycetes</taxon>
        <taxon>Chaetothyriomycetidae</taxon>
        <taxon>Chaetothyriales</taxon>
        <taxon>Cyphellophoraceae</taxon>
        <taxon>Cyphellophora</taxon>
    </lineage>
</organism>
<evidence type="ECO:0000256" key="7">
    <source>
        <dbReference type="ARBA" id="ARBA00022491"/>
    </source>
</evidence>
<evidence type="ECO:0000313" key="20">
    <source>
        <dbReference type="EMBL" id="KPI44876.1"/>
    </source>
</evidence>
<sequence length="953" mass="106250">MGDLNNVGLSPSSADSQAVASLQPENSGSDFNHHNSTSELVKKEGSESKSPLLDAVHIKTSRSPSISSPIKLKSDGPDLKPKLEEQNGSVSPTKPAMPKKSGRAAASKAPPRTAPLFTDLPDVTAEATSSFQVITSSTYQNKYLGITESALECDCSEEWNPDTKTNDACGDSSDCINRACKMECSDDCNCGDECQNQRFTRRLYADVSVIQTEKKGYGLRANVDLSPNDFIFEYIGEVIAEGAFRKRMVAYDEEGIKHFYFMSLSRGEFVDATKRGNLGRFCNHSCNPNCYVDKWVVNDKLRMGIFAERYIRAGEELVFNYNANCTGFIGGKTQTERGTKLAAATLEALGIEDDEWDTVVAKKPKKKKMAEDDEDYVDNAQARTLDADGVTKVMAALMQCKEKWIAVKLFERIQSSDDEAVRNRIVRLHGYRIFNSQLLAWKDDENLILQILDILNQMPRLTRNKIVDARLDQTLDTLSSHQDERVSSRAAALADAYSKLELAYRIPRMRRDTQDASTPVKTEPTIYNRREPAPQRRRSKSRSKSPPRGPASMAAPTGPKLARPAFQPRPFQRPPPPPLPAGWKLAYANGRPYFYSDAGVTTWQRPTKPAEAPPPPPRELSSHDVLKGILEGINKKKDEPVKTPEATEKPKKEKKEEKWKSFDEEKKMKLYENTLFPHISHVMNKYKHKIPRDDLKRFAKEIAKKLVASDFKAGRVKDPTKCDEKQQRKVKDYCKQFFDKAAHKHKKVEEEKAARKASKSKHSSSRSKDDPSPVAQSPAPNVSAQHLKRKREDLSSPAEHVKQEERDTPRSPLKKLHIDSSGNDTKVTPPPPPPPPPPSDMPAEEGTPNGNSLHAAGDGFTPVEAADGQDVAMDIDDNTSDIPVPLVENGVGKMNSHTHTHDAEGHGQESNFKDMSLQDVKMLAQMKVEMARTRLNGDLRTLVMGITLPGKYN</sequence>
<dbReference type="SUPFAM" id="SSF51045">
    <property type="entry name" value="WW domain"/>
    <property type="match status" value="1"/>
</dbReference>
<feature type="region of interest" description="Disordered" evidence="16">
    <location>
        <begin position="709"/>
        <end position="729"/>
    </location>
</feature>
<dbReference type="EMBL" id="LFJN01000002">
    <property type="protein sequence ID" value="KPI44876.1"/>
    <property type="molecule type" value="Genomic_DNA"/>
</dbReference>
<evidence type="ECO:0000256" key="8">
    <source>
        <dbReference type="ARBA" id="ARBA00022603"/>
    </source>
</evidence>
<dbReference type="VEuPathDB" id="FungiDB:AB675_2826"/>
<dbReference type="STRING" id="1664694.A0A0N1HFY0"/>
<dbReference type="EC" id="2.1.1.359" evidence="4"/>
<evidence type="ECO:0000313" key="21">
    <source>
        <dbReference type="Proteomes" id="UP000038010"/>
    </source>
</evidence>
<feature type="compositionally biased region" description="Polar residues" evidence="16">
    <location>
        <begin position="774"/>
        <end position="784"/>
    </location>
</feature>
<feature type="compositionally biased region" description="Polar residues" evidence="16">
    <location>
        <begin position="7"/>
        <end position="39"/>
    </location>
</feature>
<dbReference type="Gene3D" id="1.10.1740.100">
    <property type="entry name" value="Set2, Rpb1 interacting domain"/>
    <property type="match status" value="1"/>
</dbReference>
<keyword evidence="13" id="KW-0539">Nucleus</keyword>
<dbReference type="GeneID" id="28734708"/>
<dbReference type="PROSITE" id="PS01159">
    <property type="entry name" value="WW_DOMAIN_1"/>
    <property type="match status" value="1"/>
</dbReference>
<evidence type="ECO:0000256" key="5">
    <source>
        <dbReference type="ARBA" id="ARBA00018028"/>
    </source>
</evidence>
<keyword evidence="7" id="KW-0678">Repressor</keyword>
<evidence type="ECO:0000256" key="15">
    <source>
        <dbReference type="ARBA" id="ARBA00047545"/>
    </source>
</evidence>